<protein>
    <submittedName>
        <fullName evidence="2">Uncharacterized protein</fullName>
    </submittedName>
</protein>
<dbReference type="AlphaFoldDB" id="A0A4Z2FWI6"/>
<dbReference type="Proteomes" id="UP000314294">
    <property type="component" value="Unassembled WGS sequence"/>
</dbReference>
<accession>A0A4Z2FWI6</accession>
<comment type="caution">
    <text evidence="2">The sequence shown here is derived from an EMBL/GenBank/DDBJ whole genome shotgun (WGS) entry which is preliminary data.</text>
</comment>
<keyword evidence="3" id="KW-1185">Reference proteome</keyword>
<evidence type="ECO:0000313" key="2">
    <source>
        <dbReference type="EMBL" id="TNN45270.1"/>
    </source>
</evidence>
<reference evidence="2 3" key="1">
    <citation type="submission" date="2019-03" db="EMBL/GenBank/DDBJ databases">
        <title>First draft genome of Liparis tanakae, snailfish: a comprehensive survey of snailfish specific genes.</title>
        <authorList>
            <person name="Kim W."/>
            <person name="Song I."/>
            <person name="Jeong J.-H."/>
            <person name="Kim D."/>
            <person name="Kim S."/>
            <person name="Ryu S."/>
            <person name="Song J.Y."/>
            <person name="Lee S.K."/>
        </authorList>
    </citation>
    <scope>NUCLEOTIDE SEQUENCE [LARGE SCALE GENOMIC DNA]</scope>
    <source>
        <tissue evidence="2">Muscle</tissue>
    </source>
</reference>
<organism evidence="2 3">
    <name type="scientific">Liparis tanakae</name>
    <name type="common">Tanaka's snailfish</name>
    <dbReference type="NCBI Taxonomy" id="230148"/>
    <lineage>
        <taxon>Eukaryota</taxon>
        <taxon>Metazoa</taxon>
        <taxon>Chordata</taxon>
        <taxon>Craniata</taxon>
        <taxon>Vertebrata</taxon>
        <taxon>Euteleostomi</taxon>
        <taxon>Actinopterygii</taxon>
        <taxon>Neopterygii</taxon>
        <taxon>Teleostei</taxon>
        <taxon>Neoteleostei</taxon>
        <taxon>Acanthomorphata</taxon>
        <taxon>Eupercaria</taxon>
        <taxon>Perciformes</taxon>
        <taxon>Cottioidei</taxon>
        <taxon>Cottales</taxon>
        <taxon>Liparidae</taxon>
        <taxon>Liparis</taxon>
    </lineage>
</organism>
<evidence type="ECO:0000313" key="3">
    <source>
        <dbReference type="Proteomes" id="UP000314294"/>
    </source>
</evidence>
<evidence type="ECO:0000256" key="1">
    <source>
        <dbReference type="SAM" id="MobiDB-lite"/>
    </source>
</evidence>
<dbReference type="EMBL" id="SRLO01000856">
    <property type="protein sequence ID" value="TNN45270.1"/>
    <property type="molecule type" value="Genomic_DNA"/>
</dbReference>
<gene>
    <name evidence="2" type="ORF">EYF80_044542</name>
</gene>
<proteinExistence type="predicted"/>
<sequence length="222" mass="24668">MTFTLTVGVSWRLLSSVVPRVKGPDSTFFRLPFTSIRRSSTSTLRRSASRHASSLCFRLASSEACRLGSEDGGRPSVGQAAPHLLPLSLQTVALIDVAPHVRLRAVLAQFHLHGAGAPWELIRVLLLFYWGMARRFFGFAPPGRMEEGAYGDEVQVDPGVGVLLRPRRVLRVLWARFRTFLRIVVLAVWQAALFSILHRGKEPGEERRGQGPCPDETEIENG</sequence>
<name>A0A4Z2FWI6_9TELE</name>
<feature type="region of interest" description="Disordered" evidence="1">
    <location>
        <begin position="202"/>
        <end position="222"/>
    </location>
</feature>